<evidence type="ECO:0000313" key="2">
    <source>
        <dbReference type="Proteomes" id="UP000199072"/>
    </source>
</evidence>
<gene>
    <name evidence="1" type="ORF">SAMN05216464_102217</name>
</gene>
<keyword evidence="2" id="KW-1185">Reference proteome</keyword>
<protein>
    <submittedName>
        <fullName evidence="1">Uncharacterized protein</fullName>
    </submittedName>
</protein>
<name>A0A1G6WKG4_9SPHI</name>
<organism evidence="1 2">
    <name type="scientific">Mucilaginibacter pineti</name>
    <dbReference type="NCBI Taxonomy" id="1391627"/>
    <lineage>
        <taxon>Bacteria</taxon>
        <taxon>Pseudomonadati</taxon>
        <taxon>Bacteroidota</taxon>
        <taxon>Sphingobacteriia</taxon>
        <taxon>Sphingobacteriales</taxon>
        <taxon>Sphingobacteriaceae</taxon>
        <taxon>Mucilaginibacter</taxon>
    </lineage>
</organism>
<dbReference type="EMBL" id="FNAI01000002">
    <property type="protein sequence ID" value="SDD66382.1"/>
    <property type="molecule type" value="Genomic_DNA"/>
</dbReference>
<dbReference type="AlphaFoldDB" id="A0A1G6WKG4"/>
<evidence type="ECO:0000313" key="1">
    <source>
        <dbReference type="EMBL" id="SDD66382.1"/>
    </source>
</evidence>
<sequence>MLNTQLGQLNLQDVNMGVFEANNIALNQTYQLSHKATIYRS</sequence>
<reference evidence="1 2" key="1">
    <citation type="submission" date="2016-10" db="EMBL/GenBank/DDBJ databases">
        <authorList>
            <person name="de Groot N.N."/>
        </authorList>
    </citation>
    <scope>NUCLEOTIDE SEQUENCE [LARGE SCALE GENOMIC DNA]</scope>
    <source>
        <strain evidence="1 2">47C3B</strain>
    </source>
</reference>
<accession>A0A1G6WKG4</accession>
<proteinExistence type="predicted"/>
<dbReference type="Proteomes" id="UP000199072">
    <property type="component" value="Unassembled WGS sequence"/>
</dbReference>